<proteinExistence type="predicted"/>
<dbReference type="STRING" id="242619.PG_0496"/>
<dbReference type="KEGG" id="pgi:PG_0496"/>
<dbReference type="AlphaFoldDB" id="Q7MWU1"/>
<sequence length="30" mass="3421">MYVSADESAYNHIVTDDIPLADRRIEAVQQ</sequence>
<organism evidence="1 2">
    <name type="scientific">Porphyromonas gingivalis (strain ATCC BAA-308 / W83)</name>
    <dbReference type="NCBI Taxonomy" id="242619"/>
    <lineage>
        <taxon>Bacteria</taxon>
        <taxon>Pseudomonadati</taxon>
        <taxon>Bacteroidota</taxon>
        <taxon>Bacteroidia</taxon>
        <taxon>Bacteroidales</taxon>
        <taxon>Porphyromonadaceae</taxon>
        <taxon>Porphyromonas</taxon>
    </lineage>
</organism>
<accession>Q7MWU1</accession>
<evidence type="ECO:0000313" key="1">
    <source>
        <dbReference type="EMBL" id="AAQ65690.1"/>
    </source>
</evidence>
<reference evidence="1 2" key="1">
    <citation type="journal article" date="2003" name="J. Bacteriol.">
        <title>Complete genome sequence of the oral pathogenic bacterium Porphyromonas gingivalis strain W83.</title>
        <authorList>
            <person name="Nelson K."/>
            <person name="Fleishmann R."/>
            <person name="DeBoy R."/>
            <person name="Paulsen I."/>
            <person name="Fouts D."/>
            <person name="Eisen J."/>
            <person name="Daugherty S."/>
            <person name="Dodson R."/>
            <person name="Durkin A."/>
            <person name="Gwinn M."/>
            <person name="Haft D."/>
            <person name="Kolonay J."/>
            <person name="Nelson W."/>
            <person name="White O."/>
            <person name="Mason T."/>
            <person name="Tallon L."/>
            <person name="Gray J."/>
            <person name="Granger D."/>
            <person name="Tettelin H."/>
            <person name="Dong H."/>
            <person name="Galvin J."/>
            <person name="Duncan M."/>
            <person name="Dewhirst F."/>
            <person name="Fraser C."/>
        </authorList>
    </citation>
    <scope>NUCLEOTIDE SEQUENCE [LARGE SCALE GENOMIC DNA]</scope>
    <source>
        <strain evidence="2">ATCC BAA-308 / W83</strain>
    </source>
</reference>
<dbReference type="EnsemblBacteria" id="AAQ65690">
    <property type="protein sequence ID" value="AAQ65690"/>
    <property type="gene ID" value="PG_0496"/>
</dbReference>
<protein>
    <submittedName>
        <fullName evidence="1">Uncharacterized protein</fullName>
    </submittedName>
</protein>
<name>Q7MWU1_PORGI</name>
<dbReference type="HOGENOM" id="CLU_3404809_0_0_10"/>
<dbReference type="Proteomes" id="UP000000588">
    <property type="component" value="Chromosome"/>
</dbReference>
<dbReference type="EMBL" id="AE015924">
    <property type="protein sequence ID" value="AAQ65690.1"/>
    <property type="molecule type" value="Genomic_DNA"/>
</dbReference>
<gene>
    <name evidence="1" type="ordered locus">PG_0496</name>
</gene>
<evidence type="ECO:0000313" key="2">
    <source>
        <dbReference type="Proteomes" id="UP000000588"/>
    </source>
</evidence>
<keyword evidence="2" id="KW-1185">Reference proteome</keyword>